<evidence type="ECO:0000256" key="3">
    <source>
        <dbReference type="ARBA" id="ARBA00023125"/>
    </source>
</evidence>
<evidence type="ECO:0000256" key="1">
    <source>
        <dbReference type="ARBA" id="ARBA00009402"/>
    </source>
</evidence>
<evidence type="ECO:0000259" key="6">
    <source>
        <dbReference type="Pfam" id="PF01526"/>
    </source>
</evidence>
<dbReference type="Pfam" id="PF13700">
    <property type="entry name" value="DUF4158"/>
    <property type="match status" value="1"/>
</dbReference>
<keyword evidence="2" id="KW-0815">Transposition</keyword>
<comment type="similarity">
    <text evidence="1">Belongs to the transposase 7 family.</text>
</comment>
<dbReference type="GO" id="GO:0003677">
    <property type="term" value="F:DNA binding"/>
    <property type="evidence" value="ECO:0007669"/>
    <property type="project" value="UniProtKB-KW"/>
</dbReference>
<gene>
    <name evidence="8" type="ORF">FNT36_24750</name>
</gene>
<evidence type="ECO:0000259" key="7">
    <source>
        <dbReference type="Pfam" id="PF13700"/>
    </source>
</evidence>
<dbReference type="Pfam" id="PF01526">
    <property type="entry name" value="DDE_Tnp_Tn3"/>
    <property type="match status" value="1"/>
</dbReference>
<sequence length="1032" mass="117411">MATHLRIHLGKERDLYEQPPVVPAAEQARVFAVPAWADPHLARMLAPVNRVGFVLQLGYFQISQRFYVATRYHAADVAFVARQLGVAPAEFAPARYADARYYAHQQLICDQLGIGRFDAAAAERLYQEALRLSSQHLKPAAVFDYLVLFLHEHRLELPTYFALANLITRALLAFEKRLLRRVQQHLRPGEQRLLDRLLAADDADAEDPRETAADRRYPLTFLKRIRQGLRAGEIRERVTHFAALRQLFAQLQPLWQRLRLSDQAITYYAEYVLRAQAAQLYRRDERRYLYLLSFMVHQYYELGDALVDTLLQTVTSVVNQCREQVKETLYQQRTATQQLTSQVTGRGYRHLQALTQIRALVDAPDVPAEQKLARIDALLQRHQVTATQLREDHQQLEQLRAATEQQAGEALFYEALAAASLRLQTKLGTLVRELVVDEATTHAELGRAVRHYQQHDGALGAHVPMAFLSLAQRAHVLDDQGRLRTSLYKALLLVEMAAAVKSGQLNFTCCYQYRAFEHYLLPAAQWARQREALLEQAGLGAWRDFATVQATLQEQLRAQFAATNAHLAEAANPHAHRTPTGRYRLTTPRLPAEQPRLPAHLFPRHRVVPLREVLTSVARLTGFDTAFGALPSKHARTPPPLSQLLAALVGLGCNLGLRRLAQVAPQVDEAALQRLASTHFTLDNLRQANELILDFTRQLRLREAFRFSPDVLRSSSDGQKYDLAVDSLAGSASFKYFGNRRGLTAYSYVDETLLVFDSTVFSAADREATHLLEGLLRHAQRPTDVHSTDTHGYTEVIFAVTRLLGIAYEPRIRQLTNQQLYSWEPVSTHRQLGQTLLPDARLDPERIARHWDEVLRLVVTLKLRHSEASRLFGRLNSYARQHPLYRALKELGRLVKTEFLLRYVDQVELRQRIQKQLNKGESAHRLAHAVWHGRNQEFHAATRSEQLVADTCKRLLMNAIICWNYLHLSQHLAGLPPDQQAAALATLSPSAVLSYRHLNLHGEYDFSDQPLPADAPFDMDLFSTWQPPSKPA</sequence>
<feature type="coiled-coil region" evidence="5">
    <location>
        <begin position="379"/>
        <end position="406"/>
    </location>
</feature>
<accession>A0A558BKL7</accession>
<dbReference type="OrthoDB" id="3403253at2"/>
<dbReference type="RefSeq" id="WP_144853331.1">
    <property type="nucleotide sequence ID" value="NZ_VMRJ01000008.1"/>
</dbReference>
<dbReference type="InterPro" id="IPR002513">
    <property type="entry name" value="Tn3_Tnp_DDE_dom"/>
</dbReference>
<evidence type="ECO:0000256" key="2">
    <source>
        <dbReference type="ARBA" id="ARBA00022578"/>
    </source>
</evidence>
<organism evidence="8 9">
    <name type="scientific">Hymenobacter setariae</name>
    <dbReference type="NCBI Taxonomy" id="2594794"/>
    <lineage>
        <taxon>Bacteria</taxon>
        <taxon>Pseudomonadati</taxon>
        <taxon>Bacteroidota</taxon>
        <taxon>Cytophagia</taxon>
        <taxon>Cytophagales</taxon>
        <taxon>Hymenobacteraceae</taxon>
        <taxon>Hymenobacter</taxon>
    </lineage>
</organism>
<keyword evidence="5" id="KW-0175">Coiled coil</keyword>
<dbReference type="AlphaFoldDB" id="A0A558BKL7"/>
<dbReference type="Proteomes" id="UP000317624">
    <property type="component" value="Unassembled WGS sequence"/>
</dbReference>
<keyword evidence="9" id="KW-1185">Reference proteome</keyword>
<dbReference type="EMBL" id="VMRJ01000008">
    <property type="protein sequence ID" value="TVT37074.1"/>
    <property type="molecule type" value="Genomic_DNA"/>
</dbReference>
<protein>
    <submittedName>
        <fullName evidence="8">Tn3 family transposase</fullName>
    </submittedName>
</protein>
<evidence type="ECO:0000256" key="4">
    <source>
        <dbReference type="ARBA" id="ARBA00023172"/>
    </source>
</evidence>
<dbReference type="NCBIfam" id="NF033527">
    <property type="entry name" value="transpos_Tn3"/>
    <property type="match status" value="1"/>
</dbReference>
<comment type="caution">
    <text evidence="8">The sequence shown here is derived from an EMBL/GenBank/DDBJ whole genome shotgun (WGS) entry which is preliminary data.</text>
</comment>
<evidence type="ECO:0000313" key="8">
    <source>
        <dbReference type="EMBL" id="TVT37074.1"/>
    </source>
</evidence>
<reference evidence="8 9" key="1">
    <citation type="submission" date="2019-07" db="EMBL/GenBank/DDBJ databases">
        <title>Hymenobacter sp. straun FUR1 Genome sequencing and assembly.</title>
        <authorList>
            <person name="Chhetri G."/>
        </authorList>
    </citation>
    <scope>NUCLEOTIDE SEQUENCE [LARGE SCALE GENOMIC DNA]</scope>
    <source>
        <strain evidence="8 9">Fur1</strain>
    </source>
</reference>
<dbReference type="InterPro" id="IPR047653">
    <property type="entry name" value="Tn3-like_transpos"/>
</dbReference>
<proteinExistence type="inferred from homology"/>
<name>A0A558BKL7_9BACT</name>
<feature type="domain" description="DUF4158" evidence="7">
    <location>
        <begin position="12"/>
        <end position="170"/>
    </location>
</feature>
<dbReference type="InterPro" id="IPR025296">
    <property type="entry name" value="DUF4158"/>
</dbReference>
<evidence type="ECO:0000256" key="5">
    <source>
        <dbReference type="SAM" id="Coils"/>
    </source>
</evidence>
<feature type="domain" description="Tn3 transposase DDE" evidence="6">
    <location>
        <begin position="612"/>
        <end position="1004"/>
    </location>
</feature>
<keyword evidence="4" id="KW-0233">DNA recombination</keyword>
<keyword evidence="3" id="KW-0238">DNA-binding</keyword>
<evidence type="ECO:0000313" key="9">
    <source>
        <dbReference type="Proteomes" id="UP000317624"/>
    </source>
</evidence>
<dbReference type="GO" id="GO:0006313">
    <property type="term" value="P:DNA transposition"/>
    <property type="evidence" value="ECO:0007669"/>
    <property type="project" value="InterPro"/>
</dbReference>
<dbReference type="GO" id="GO:0004803">
    <property type="term" value="F:transposase activity"/>
    <property type="evidence" value="ECO:0007669"/>
    <property type="project" value="InterPro"/>
</dbReference>